<dbReference type="Pfam" id="PF04239">
    <property type="entry name" value="DUF421"/>
    <property type="match status" value="1"/>
</dbReference>
<evidence type="ECO:0000256" key="2">
    <source>
        <dbReference type="ARBA" id="ARBA00006448"/>
    </source>
</evidence>
<dbReference type="Proteomes" id="UP000271426">
    <property type="component" value="Chromosome"/>
</dbReference>
<dbReference type="InterPro" id="IPR007353">
    <property type="entry name" value="DUF421"/>
</dbReference>
<evidence type="ECO:0000256" key="6">
    <source>
        <dbReference type="ARBA" id="ARBA00023136"/>
    </source>
</evidence>
<evidence type="ECO:0000313" key="10">
    <source>
        <dbReference type="Proteomes" id="UP000271426"/>
    </source>
</evidence>
<keyword evidence="3" id="KW-1003">Cell membrane</keyword>
<evidence type="ECO:0000256" key="5">
    <source>
        <dbReference type="ARBA" id="ARBA00022989"/>
    </source>
</evidence>
<dbReference type="PANTHER" id="PTHR34582:SF6">
    <property type="entry name" value="UPF0702 TRANSMEMBRANE PROTEIN YCAP"/>
    <property type="match status" value="1"/>
</dbReference>
<name>A0A3G6IWN9_9CORY</name>
<dbReference type="OrthoDB" id="3266405at2"/>
<dbReference type="PANTHER" id="PTHR34582">
    <property type="entry name" value="UPF0702 TRANSMEMBRANE PROTEIN YCAP"/>
    <property type="match status" value="1"/>
</dbReference>
<feature type="transmembrane region" description="Helical" evidence="7">
    <location>
        <begin position="20"/>
        <end position="41"/>
    </location>
</feature>
<evidence type="ECO:0000256" key="4">
    <source>
        <dbReference type="ARBA" id="ARBA00022692"/>
    </source>
</evidence>
<comment type="similarity">
    <text evidence="2">Belongs to the UPF0702 family.</text>
</comment>
<accession>A0A3G6IWN9</accession>
<evidence type="ECO:0000259" key="8">
    <source>
        <dbReference type="Pfam" id="PF04239"/>
    </source>
</evidence>
<evidence type="ECO:0000256" key="7">
    <source>
        <dbReference type="SAM" id="Phobius"/>
    </source>
</evidence>
<keyword evidence="4 7" id="KW-0812">Transmembrane</keyword>
<sequence>MEEFKRLVVEQMTIELKRIPVVVLAGLVVYITFLGLVHLFGPRVLARMTAFDAVVIVMFGAVAGRVIVGHPPTLAAGIVGLITLMGLEAAFGTIRSVSGIRQALDGRARIVVAHGKVVEKQLRKSHMNRNDIRFAVRKAGIPTMSQVQCMILEPTGELTVIRTGTPIDPELLKGVAGVEALYP</sequence>
<evidence type="ECO:0000256" key="3">
    <source>
        <dbReference type="ARBA" id="ARBA00022475"/>
    </source>
</evidence>
<evidence type="ECO:0000256" key="1">
    <source>
        <dbReference type="ARBA" id="ARBA00004651"/>
    </source>
</evidence>
<evidence type="ECO:0000313" key="9">
    <source>
        <dbReference type="EMBL" id="AZA10056.1"/>
    </source>
</evidence>
<dbReference type="GO" id="GO:0005886">
    <property type="term" value="C:plasma membrane"/>
    <property type="evidence" value="ECO:0007669"/>
    <property type="project" value="UniProtKB-SubCell"/>
</dbReference>
<dbReference type="RefSeq" id="WP_123960925.1">
    <property type="nucleotide sequence ID" value="NZ_CP033898.1"/>
</dbReference>
<dbReference type="Gene3D" id="3.30.240.20">
    <property type="entry name" value="bsu07140 like domains"/>
    <property type="match status" value="1"/>
</dbReference>
<protein>
    <recommendedName>
        <fullName evidence="8">YetF C-terminal domain-containing protein</fullName>
    </recommendedName>
</protein>
<dbReference type="KEGG" id="cpso:CPPEL_09765"/>
<dbReference type="InterPro" id="IPR023090">
    <property type="entry name" value="UPF0702_alpha/beta_dom_sf"/>
</dbReference>
<organism evidence="9 10">
    <name type="scientific">Corynebacterium pseudopelargi</name>
    <dbReference type="NCBI Taxonomy" id="2080757"/>
    <lineage>
        <taxon>Bacteria</taxon>
        <taxon>Bacillati</taxon>
        <taxon>Actinomycetota</taxon>
        <taxon>Actinomycetes</taxon>
        <taxon>Mycobacteriales</taxon>
        <taxon>Corynebacteriaceae</taxon>
        <taxon>Corynebacterium</taxon>
    </lineage>
</organism>
<keyword evidence="5 7" id="KW-1133">Transmembrane helix</keyword>
<keyword evidence="6 7" id="KW-0472">Membrane</keyword>
<gene>
    <name evidence="9" type="ORF">CPPEL_09765</name>
</gene>
<dbReference type="EMBL" id="CP033898">
    <property type="protein sequence ID" value="AZA10056.1"/>
    <property type="molecule type" value="Genomic_DNA"/>
</dbReference>
<proteinExistence type="inferred from homology"/>
<reference evidence="9 10" key="1">
    <citation type="submission" date="2018-11" db="EMBL/GenBank/DDBJ databases">
        <authorList>
            <person name="Kleinhagauer T."/>
            <person name="Glaeser S.P."/>
            <person name="Spergser J."/>
            <person name="Ruckert C."/>
            <person name="Kaempfer P."/>
            <person name="Busse H.-J."/>
        </authorList>
    </citation>
    <scope>NUCLEOTIDE SEQUENCE [LARGE SCALE GENOMIC DNA]</scope>
    <source>
        <strain evidence="9 10">812CH</strain>
    </source>
</reference>
<feature type="transmembrane region" description="Helical" evidence="7">
    <location>
        <begin position="74"/>
        <end position="94"/>
    </location>
</feature>
<feature type="domain" description="YetF C-terminal" evidence="8">
    <location>
        <begin position="98"/>
        <end position="165"/>
    </location>
</feature>
<comment type="subcellular location">
    <subcellularLocation>
        <location evidence="1">Cell membrane</location>
        <topology evidence="1">Multi-pass membrane protein</topology>
    </subcellularLocation>
</comment>
<dbReference type="AlphaFoldDB" id="A0A3G6IWN9"/>
<feature type="transmembrane region" description="Helical" evidence="7">
    <location>
        <begin position="48"/>
        <end position="68"/>
    </location>
</feature>
<keyword evidence="10" id="KW-1185">Reference proteome</keyword>